<dbReference type="InterPro" id="IPR053183">
    <property type="entry name" value="ASL1"/>
</dbReference>
<evidence type="ECO:0000313" key="3">
    <source>
        <dbReference type="Proteomes" id="UP000800093"/>
    </source>
</evidence>
<dbReference type="SUPFAM" id="SSF51445">
    <property type="entry name" value="(Trans)glycosidases"/>
    <property type="match status" value="1"/>
</dbReference>
<organism evidence="2 3">
    <name type="scientific">Lojkania enalia</name>
    <dbReference type="NCBI Taxonomy" id="147567"/>
    <lineage>
        <taxon>Eukaryota</taxon>
        <taxon>Fungi</taxon>
        <taxon>Dikarya</taxon>
        <taxon>Ascomycota</taxon>
        <taxon>Pezizomycotina</taxon>
        <taxon>Dothideomycetes</taxon>
        <taxon>Pleosporomycetidae</taxon>
        <taxon>Pleosporales</taxon>
        <taxon>Pleosporales incertae sedis</taxon>
        <taxon>Lojkania</taxon>
    </lineage>
</organism>
<dbReference type="EMBL" id="ML986650">
    <property type="protein sequence ID" value="KAF2261819.1"/>
    <property type="molecule type" value="Genomic_DNA"/>
</dbReference>
<name>A0A9P4K2M8_9PLEO</name>
<gene>
    <name evidence="2" type="ORF">CC78DRAFT_341513</name>
</gene>
<comment type="caution">
    <text evidence="2">The sequence shown here is derived from an EMBL/GenBank/DDBJ whole genome shotgun (WGS) entry which is preliminary data.</text>
</comment>
<proteinExistence type="predicted"/>
<accession>A0A9P4K2M8</accession>
<dbReference type="GO" id="GO:0071966">
    <property type="term" value="P:fungal-type cell wall polysaccharide metabolic process"/>
    <property type="evidence" value="ECO:0007669"/>
    <property type="project" value="TreeGrafter"/>
</dbReference>
<dbReference type="InterPro" id="IPR017853">
    <property type="entry name" value="GH"/>
</dbReference>
<feature type="domain" description="Asl1-like glycosyl hydrolase catalytic" evidence="1">
    <location>
        <begin position="61"/>
        <end position="318"/>
    </location>
</feature>
<evidence type="ECO:0000259" key="1">
    <source>
        <dbReference type="Pfam" id="PF11790"/>
    </source>
</evidence>
<evidence type="ECO:0000313" key="2">
    <source>
        <dbReference type="EMBL" id="KAF2261819.1"/>
    </source>
</evidence>
<reference evidence="3" key="1">
    <citation type="journal article" date="2020" name="Stud. Mycol.">
        <title>101 Dothideomycetes genomes: A test case for predicting lifestyles and emergence of pathogens.</title>
        <authorList>
            <person name="Haridas S."/>
            <person name="Albert R."/>
            <person name="Binder M."/>
            <person name="Bloem J."/>
            <person name="LaButti K."/>
            <person name="Salamov A."/>
            <person name="Andreopoulos B."/>
            <person name="Baker S."/>
            <person name="Barry K."/>
            <person name="Bills G."/>
            <person name="Bluhm B."/>
            <person name="Cannon C."/>
            <person name="Castanera R."/>
            <person name="Culley D."/>
            <person name="Daum C."/>
            <person name="Ezra D."/>
            <person name="Gonzalez J."/>
            <person name="Henrissat B."/>
            <person name="Kuo A."/>
            <person name="Liang C."/>
            <person name="Lipzen A."/>
            <person name="Lutzoni F."/>
            <person name="Magnuson J."/>
            <person name="Mondo S."/>
            <person name="Nolan M."/>
            <person name="Ohm R."/>
            <person name="Pangilinan J."/>
            <person name="Park H.-J."/>
            <person name="Ramirez L."/>
            <person name="Alfaro M."/>
            <person name="Sun H."/>
            <person name="Tritt A."/>
            <person name="Yoshinaga Y."/>
            <person name="Zwiers L.-H."/>
            <person name="Turgeon B."/>
            <person name="Goodwin S."/>
            <person name="Spatafora J."/>
            <person name="Crous P."/>
            <person name="Grigoriev I."/>
        </authorList>
    </citation>
    <scope>NUCLEOTIDE SEQUENCE [LARGE SCALE GENOMIC DNA]</scope>
    <source>
        <strain evidence="3">CBS 304.66</strain>
    </source>
</reference>
<dbReference type="PANTHER" id="PTHR34154:SF3">
    <property type="entry name" value="ALKALI-SENSITIVE LINKAGE PROTEIN 1"/>
    <property type="match status" value="1"/>
</dbReference>
<dbReference type="Gene3D" id="3.20.20.80">
    <property type="entry name" value="Glycosidases"/>
    <property type="match status" value="1"/>
</dbReference>
<dbReference type="Proteomes" id="UP000800093">
    <property type="component" value="Unassembled WGS sequence"/>
</dbReference>
<keyword evidence="3" id="KW-1185">Reference proteome</keyword>
<dbReference type="Pfam" id="PF11790">
    <property type="entry name" value="Glyco_hydro_cc"/>
    <property type="match status" value="1"/>
</dbReference>
<dbReference type="AlphaFoldDB" id="A0A9P4K2M8"/>
<dbReference type="PANTHER" id="PTHR34154">
    <property type="entry name" value="ALKALI-SENSITIVE LINKAGE PROTEIN 1"/>
    <property type="match status" value="1"/>
</dbReference>
<dbReference type="OrthoDB" id="5959761at2759"/>
<protein>
    <recommendedName>
        <fullName evidence="1">Asl1-like glycosyl hydrolase catalytic domain-containing protein</fullName>
    </recommendedName>
</protein>
<dbReference type="InterPro" id="IPR024655">
    <property type="entry name" value="Asl1_glyco_hydro_catalytic"/>
</dbReference>
<sequence>MSLARDLAFTSLSYHIAAMASPNPRSHSPLPLISPRNLLQLAFFSILHSISSAQQNEKRGIAYLGDTHDSDNSLLLSPSSPLSWYYNWSPYPNVRQIPADAIEFVPLIHGIDQASDSRTASQLNNLPQTSHHLLAFNEPDGLEDSGGSAVSPEDAARAYIDYIAPYRNGGNGGREWYISHPVTTGSPRGLDWLRDFNQSCYEIDEENGCPIDFITAHWYGTFTGLAGWLGSLNEFYNMNSSRDPPLRIWITEMALPQQDADATVRMMNQTLPYLDNLDYVDKYAWFGAFRTDDANEWTGDGVALFDDDGGLTELGALYMGGEENGFEEGQKGEGSALSGASTNIALLLSMSVAYVAMIGFW</sequence>
<dbReference type="GO" id="GO:0009277">
    <property type="term" value="C:fungal-type cell wall"/>
    <property type="evidence" value="ECO:0007669"/>
    <property type="project" value="TreeGrafter"/>
</dbReference>